<dbReference type="AlphaFoldDB" id="A0A3R5ZN93"/>
<evidence type="ECO:0000313" key="1">
    <source>
        <dbReference type="EMBL" id="RGZ49119.1"/>
    </source>
</evidence>
<accession>A0A3R5ZN93</accession>
<comment type="caution">
    <text evidence="1">The sequence shown here is derived from an EMBL/GenBank/DDBJ whole genome shotgun (WGS) entry which is preliminary data.</text>
</comment>
<protein>
    <submittedName>
        <fullName evidence="1">Structural protein P5</fullName>
    </submittedName>
</protein>
<reference evidence="1 2" key="1">
    <citation type="submission" date="2018-08" db="EMBL/GenBank/DDBJ databases">
        <title>A genome reference for cultivated species of the human gut microbiota.</title>
        <authorList>
            <person name="Zou Y."/>
            <person name="Xue W."/>
            <person name="Luo G."/>
        </authorList>
    </citation>
    <scope>NUCLEOTIDE SEQUENCE [LARGE SCALE GENOMIC DNA]</scope>
    <source>
        <strain evidence="1 2">AM50-15</strain>
    </source>
</reference>
<gene>
    <name evidence="1" type="ORF">DW986_07145</name>
</gene>
<dbReference type="Proteomes" id="UP000285173">
    <property type="component" value="Unassembled WGS sequence"/>
</dbReference>
<evidence type="ECO:0000313" key="2">
    <source>
        <dbReference type="Proteomes" id="UP000285173"/>
    </source>
</evidence>
<sequence>MEKSINMKLPRGLRLCNPGNIRINGDLFQGEVRPSKDKSFKQFTTMAYGYRAMFKILSNYFKNYKLDTIRKMITRWAPQKENHTEAYIKAVSDYAGIPADDPINVNDREQMIRIVAGMSRVENGVEADMPDVITGWILL</sequence>
<dbReference type="EMBL" id="QSEF01000008">
    <property type="protein sequence ID" value="RGZ49119.1"/>
    <property type="molecule type" value="Genomic_DNA"/>
</dbReference>
<organism evidence="1 2">
    <name type="scientific">Parabacteroides merdae</name>
    <dbReference type="NCBI Taxonomy" id="46503"/>
    <lineage>
        <taxon>Bacteria</taxon>
        <taxon>Pseudomonadati</taxon>
        <taxon>Bacteroidota</taxon>
        <taxon>Bacteroidia</taxon>
        <taxon>Bacteroidales</taxon>
        <taxon>Tannerellaceae</taxon>
        <taxon>Parabacteroides</taxon>
    </lineage>
</organism>
<name>A0A3R5ZN93_9BACT</name>
<proteinExistence type="predicted"/>